<feature type="transmembrane region" description="Helical" evidence="1">
    <location>
        <begin position="68"/>
        <end position="97"/>
    </location>
</feature>
<reference evidence="2 3" key="1">
    <citation type="submission" date="2023-07" db="EMBL/GenBank/DDBJ databases">
        <title>Genomic Encyclopedia of Type Strains, Phase IV (KMG-IV): sequencing the most valuable type-strain genomes for metagenomic binning, comparative biology and taxonomic classification.</title>
        <authorList>
            <person name="Goeker M."/>
        </authorList>
    </citation>
    <scope>NUCLEOTIDE SEQUENCE [LARGE SCALE GENOMIC DNA]</scope>
    <source>
        <strain evidence="2 3">DSM 19013</strain>
    </source>
</reference>
<name>A0ABU0I1V5_9HYPH</name>
<keyword evidence="1" id="KW-0812">Transmembrane</keyword>
<protein>
    <recommendedName>
        <fullName evidence="4">Holin-X, holin superfamily III</fullName>
    </recommendedName>
</protein>
<evidence type="ECO:0008006" key="4">
    <source>
        <dbReference type="Google" id="ProtNLM"/>
    </source>
</evidence>
<proteinExistence type="predicted"/>
<accession>A0ABU0I1V5</accession>
<organism evidence="2 3">
    <name type="scientific">Methylobacterium aerolatum</name>
    <dbReference type="NCBI Taxonomy" id="418708"/>
    <lineage>
        <taxon>Bacteria</taxon>
        <taxon>Pseudomonadati</taxon>
        <taxon>Pseudomonadota</taxon>
        <taxon>Alphaproteobacteria</taxon>
        <taxon>Hyphomicrobiales</taxon>
        <taxon>Methylobacteriaceae</taxon>
        <taxon>Methylobacterium</taxon>
    </lineage>
</organism>
<dbReference type="EMBL" id="JAUSVP010000009">
    <property type="protein sequence ID" value="MDQ0448582.1"/>
    <property type="molecule type" value="Genomic_DNA"/>
</dbReference>
<comment type="caution">
    <text evidence="2">The sequence shown here is derived from an EMBL/GenBank/DDBJ whole genome shotgun (WGS) entry which is preliminary data.</text>
</comment>
<dbReference type="Proteomes" id="UP001231124">
    <property type="component" value="Unassembled WGS sequence"/>
</dbReference>
<evidence type="ECO:0000313" key="3">
    <source>
        <dbReference type="Proteomes" id="UP001231124"/>
    </source>
</evidence>
<keyword evidence="1" id="KW-1133">Transmembrane helix</keyword>
<keyword evidence="1" id="KW-0472">Membrane</keyword>
<sequence>MRETVPLHTLLIAALRDGSGHVGRMLTLARMETDANLRAWIRLAAILGAIPVLAIVTFFLGLDALVKMIAALTGAPLVSAFVVALPFIAVAVTLAVLGLRRLALSNLEPWRSWARTGRPGGSPPAP</sequence>
<keyword evidence="3" id="KW-1185">Reference proteome</keyword>
<evidence type="ECO:0000313" key="2">
    <source>
        <dbReference type="EMBL" id="MDQ0448582.1"/>
    </source>
</evidence>
<dbReference type="RefSeq" id="WP_238200997.1">
    <property type="nucleotide sequence ID" value="NZ_BPQE01000001.1"/>
</dbReference>
<feature type="transmembrane region" description="Helical" evidence="1">
    <location>
        <begin position="40"/>
        <end position="62"/>
    </location>
</feature>
<evidence type="ECO:0000256" key="1">
    <source>
        <dbReference type="SAM" id="Phobius"/>
    </source>
</evidence>
<gene>
    <name evidence="2" type="ORF">QO012_003093</name>
</gene>